<dbReference type="SMART" id="SM00861">
    <property type="entry name" value="Transket_pyr"/>
    <property type="match status" value="1"/>
</dbReference>
<sequence length="328" mass="35757">MATLSITYREALKQGLHEALQNDKRVFLMGEDVGRYGGAFAVSKGLLQEFGEERIMDVPLLETGFVGAGIGAAMAGMKPIIEIMTANFSLLAMDQIVNNAATLQHMSGGQLNVPIIIRMGSGIGRQLGAQHSHSWEPFYAHIPGLIVLSVGTHEDARSILHAALQSPDPVLLFEYTMMLNIEKEIATDLPIASLSKAKVLKEGKDISIITYGTGVYKSLEAAAELATVGIDAEVIDLRVLRPLDEFTFLASIAKTHRVLIVEDAWRSVSISSEVSARIMENGFYYLAAPVQRLCGIDVPIPYPAHLEEAAIPQKNDIINAVKKMIYRN</sequence>
<keyword evidence="6" id="KW-1185">Reference proteome</keyword>
<dbReference type="EMBL" id="SMLH01000005">
    <property type="protein sequence ID" value="TDE28792.1"/>
    <property type="molecule type" value="Genomic_DNA"/>
</dbReference>
<keyword evidence="2" id="KW-0560">Oxidoreductase</keyword>
<organism evidence="5 6">
    <name type="scientific">Flavobacterium ranwuense</name>
    <dbReference type="NCBI Taxonomy" id="2541725"/>
    <lineage>
        <taxon>Bacteria</taxon>
        <taxon>Pseudomonadati</taxon>
        <taxon>Bacteroidota</taxon>
        <taxon>Flavobacteriia</taxon>
        <taxon>Flavobacteriales</taxon>
        <taxon>Flavobacteriaceae</taxon>
        <taxon>Flavobacterium</taxon>
    </lineage>
</organism>
<dbReference type="Pfam" id="PF02779">
    <property type="entry name" value="Transket_pyr"/>
    <property type="match status" value="1"/>
</dbReference>
<dbReference type="Proteomes" id="UP000294685">
    <property type="component" value="Unassembled WGS sequence"/>
</dbReference>
<evidence type="ECO:0000256" key="1">
    <source>
        <dbReference type="ARBA" id="ARBA00001964"/>
    </source>
</evidence>
<name>A0ABY2DR58_9FLAO</name>
<dbReference type="SUPFAM" id="SSF52922">
    <property type="entry name" value="TK C-terminal domain-like"/>
    <property type="match status" value="1"/>
</dbReference>
<dbReference type="Gene3D" id="3.40.50.920">
    <property type="match status" value="1"/>
</dbReference>
<evidence type="ECO:0000313" key="6">
    <source>
        <dbReference type="Proteomes" id="UP000294685"/>
    </source>
</evidence>
<proteinExistence type="predicted"/>
<dbReference type="PANTHER" id="PTHR43257:SF2">
    <property type="entry name" value="PYRUVATE DEHYDROGENASE E1 COMPONENT SUBUNIT BETA"/>
    <property type="match status" value="1"/>
</dbReference>
<gene>
    <name evidence="5" type="ORF">E0I61_10390</name>
</gene>
<dbReference type="PANTHER" id="PTHR43257">
    <property type="entry name" value="PYRUVATE DEHYDROGENASE E1 COMPONENT BETA SUBUNIT"/>
    <property type="match status" value="1"/>
</dbReference>
<dbReference type="CDD" id="cd07036">
    <property type="entry name" value="TPP_PYR_E1-PDHc-beta_like"/>
    <property type="match status" value="1"/>
</dbReference>
<dbReference type="Gene3D" id="3.40.50.970">
    <property type="match status" value="1"/>
</dbReference>
<dbReference type="RefSeq" id="WP_132071254.1">
    <property type="nucleotide sequence ID" value="NZ_SMLH01000005.1"/>
</dbReference>
<dbReference type="InterPro" id="IPR005475">
    <property type="entry name" value="Transketolase-like_Pyr-bd"/>
</dbReference>
<evidence type="ECO:0000313" key="5">
    <source>
        <dbReference type="EMBL" id="TDE28792.1"/>
    </source>
</evidence>
<feature type="domain" description="Transketolase-like pyrimidine-binding" evidence="4">
    <location>
        <begin position="6"/>
        <end position="181"/>
    </location>
</feature>
<comment type="caution">
    <text evidence="5">The sequence shown here is derived from an EMBL/GenBank/DDBJ whole genome shotgun (WGS) entry which is preliminary data.</text>
</comment>
<dbReference type="InterPro" id="IPR029061">
    <property type="entry name" value="THDP-binding"/>
</dbReference>
<dbReference type="NCBIfam" id="NF006667">
    <property type="entry name" value="PRK09212.1"/>
    <property type="match status" value="1"/>
</dbReference>
<dbReference type="InterPro" id="IPR009014">
    <property type="entry name" value="Transketo_C/PFOR_II"/>
</dbReference>
<reference evidence="5 6" key="1">
    <citation type="submission" date="2019-03" db="EMBL/GenBank/DDBJ databases">
        <title>Novel species of Flavobacterium.</title>
        <authorList>
            <person name="Liu Q."/>
            <person name="Xin Y.-H."/>
        </authorList>
    </citation>
    <scope>NUCLEOTIDE SEQUENCE [LARGE SCALE GENOMIC DNA]</scope>
    <source>
        <strain evidence="5 6">LB2P22</strain>
    </source>
</reference>
<evidence type="ECO:0000256" key="2">
    <source>
        <dbReference type="ARBA" id="ARBA00023002"/>
    </source>
</evidence>
<evidence type="ECO:0000259" key="4">
    <source>
        <dbReference type="SMART" id="SM00861"/>
    </source>
</evidence>
<evidence type="ECO:0000256" key="3">
    <source>
        <dbReference type="ARBA" id="ARBA00023052"/>
    </source>
</evidence>
<keyword evidence="3" id="KW-0786">Thiamine pyrophosphate</keyword>
<protein>
    <submittedName>
        <fullName evidence="5">Alpha-ketoacid dehydrogenase subunit beta</fullName>
    </submittedName>
</protein>
<comment type="cofactor">
    <cofactor evidence="1">
        <name>thiamine diphosphate</name>
        <dbReference type="ChEBI" id="CHEBI:58937"/>
    </cofactor>
</comment>
<dbReference type="SUPFAM" id="SSF52518">
    <property type="entry name" value="Thiamin diphosphate-binding fold (THDP-binding)"/>
    <property type="match status" value="1"/>
</dbReference>
<dbReference type="InterPro" id="IPR033248">
    <property type="entry name" value="Transketolase_C"/>
</dbReference>
<accession>A0ABY2DR58</accession>
<dbReference type="Pfam" id="PF02780">
    <property type="entry name" value="Transketolase_C"/>
    <property type="match status" value="1"/>
</dbReference>